<evidence type="ECO:0000256" key="4">
    <source>
        <dbReference type="ARBA" id="ARBA00022825"/>
    </source>
</evidence>
<protein>
    <recommendedName>
        <fullName evidence="7">Peptidase S49 domain-containing protein</fullName>
    </recommendedName>
</protein>
<evidence type="ECO:0000256" key="1">
    <source>
        <dbReference type="ARBA" id="ARBA00008683"/>
    </source>
</evidence>
<evidence type="ECO:0000256" key="2">
    <source>
        <dbReference type="ARBA" id="ARBA00022670"/>
    </source>
</evidence>
<dbReference type="InterPro" id="IPR002142">
    <property type="entry name" value="Peptidase_S49"/>
</dbReference>
<dbReference type="Gene3D" id="6.20.330.10">
    <property type="match status" value="1"/>
</dbReference>
<dbReference type="InterPro" id="IPR004635">
    <property type="entry name" value="Pept_S49_SppA"/>
</dbReference>
<evidence type="ECO:0000313" key="8">
    <source>
        <dbReference type="EMBL" id="SBW03933.1"/>
    </source>
</evidence>
<feature type="region of interest" description="Disordered" evidence="5">
    <location>
        <begin position="1"/>
        <end position="38"/>
    </location>
</feature>
<accession>A0A212JX06</accession>
<name>A0A212JX06_9BACT</name>
<dbReference type="GO" id="GO:0006508">
    <property type="term" value="P:proteolysis"/>
    <property type="evidence" value="ECO:0007669"/>
    <property type="project" value="UniProtKB-KW"/>
</dbReference>
<dbReference type="PANTHER" id="PTHR42987:SF7">
    <property type="entry name" value="SIGNAL PEPTIDE PEPTIDASE SPPA-RELATED"/>
    <property type="match status" value="1"/>
</dbReference>
<dbReference type="PANTHER" id="PTHR42987">
    <property type="entry name" value="PEPTIDASE S49"/>
    <property type="match status" value="1"/>
</dbReference>
<dbReference type="SUPFAM" id="SSF52096">
    <property type="entry name" value="ClpP/crotonase"/>
    <property type="match status" value="1"/>
</dbReference>
<keyword evidence="6" id="KW-0812">Transmembrane</keyword>
<feature type="domain" description="Peptidase S49" evidence="7">
    <location>
        <begin position="158"/>
        <end position="308"/>
    </location>
</feature>
<keyword evidence="6" id="KW-0472">Membrane</keyword>
<dbReference type="NCBIfam" id="TIGR00706">
    <property type="entry name" value="SppA_dom"/>
    <property type="match status" value="1"/>
</dbReference>
<dbReference type="GO" id="GO:0008236">
    <property type="term" value="F:serine-type peptidase activity"/>
    <property type="evidence" value="ECO:0007669"/>
    <property type="project" value="UniProtKB-KW"/>
</dbReference>
<dbReference type="AlphaFoldDB" id="A0A212JX06"/>
<dbReference type="Gene3D" id="3.90.226.10">
    <property type="entry name" value="2-enoyl-CoA Hydratase, Chain A, domain 1"/>
    <property type="match status" value="1"/>
</dbReference>
<feature type="compositionally biased region" description="Polar residues" evidence="5">
    <location>
        <begin position="1"/>
        <end position="15"/>
    </location>
</feature>
<evidence type="ECO:0000256" key="5">
    <source>
        <dbReference type="SAM" id="MobiDB-lite"/>
    </source>
</evidence>
<proteinExistence type="inferred from homology"/>
<organism evidence="8">
    <name type="scientific">uncultured Desulfovibrio sp</name>
    <dbReference type="NCBI Taxonomy" id="167968"/>
    <lineage>
        <taxon>Bacteria</taxon>
        <taxon>Pseudomonadati</taxon>
        <taxon>Thermodesulfobacteriota</taxon>
        <taxon>Desulfovibrionia</taxon>
        <taxon>Desulfovibrionales</taxon>
        <taxon>Desulfovibrionaceae</taxon>
        <taxon>Desulfovibrio</taxon>
        <taxon>environmental samples</taxon>
    </lineage>
</organism>
<dbReference type="Pfam" id="PF01343">
    <property type="entry name" value="Peptidase_S49"/>
    <property type="match status" value="1"/>
</dbReference>
<dbReference type="InterPro" id="IPR047272">
    <property type="entry name" value="S49_SppA_C"/>
</dbReference>
<keyword evidence="2" id="KW-0645">Protease</keyword>
<keyword evidence="4" id="KW-0720">Serine protease</keyword>
<feature type="transmembrane region" description="Helical" evidence="6">
    <location>
        <begin position="72"/>
        <end position="92"/>
    </location>
</feature>
<keyword evidence="6" id="KW-1133">Transmembrane helix</keyword>
<feature type="compositionally biased region" description="Low complexity" evidence="5">
    <location>
        <begin position="17"/>
        <end position="38"/>
    </location>
</feature>
<reference evidence="8" key="1">
    <citation type="submission" date="2016-04" db="EMBL/GenBank/DDBJ databases">
        <authorList>
            <person name="Evans L.H."/>
            <person name="Alamgir A."/>
            <person name="Owens N."/>
            <person name="Weber N.D."/>
            <person name="Virtaneva K."/>
            <person name="Barbian K."/>
            <person name="Babar A."/>
            <person name="Rosenke K."/>
        </authorList>
    </citation>
    <scope>NUCLEOTIDE SEQUENCE</scope>
    <source>
        <strain evidence="8">92-2</strain>
    </source>
</reference>
<evidence type="ECO:0000259" key="7">
    <source>
        <dbReference type="Pfam" id="PF01343"/>
    </source>
</evidence>
<evidence type="ECO:0000256" key="6">
    <source>
        <dbReference type="SAM" id="Phobius"/>
    </source>
</evidence>
<dbReference type="InterPro" id="IPR029045">
    <property type="entry name" value="ClpP/crotonase-like_dom_sf"/>
</dbReference>
<evidence type="ECO:0000256" key="3">
    <source>
        <dbReference type="ARBA" id="ARBA00022801"/>
    </source>
</evidence>
<dbReference type="EMBL" id="FLUP01000001">
    <property type="protein sequence ID" value="SBW03933.1"/>
    <property type="molecule type" value="Genomic_DNA"/>
</dbReference>
<dbReference type="CDD" id="cd07023">
    <property type="entry name" value="S49_Sppa_N_C"/>
    <property type="match status" value="1"/>
</dbReference>
<gene>
    <name evidence="8" type="ORF">KM92DES2_11858</name>
</gene>
<comment type="similarity">
    <text evidence="1">Belongs to the peptidase S49 family.</text>
</comment>
<sequence>MSNQEFSLNTESPLSMSAMPEGGPAEPAPSAASSAAAPAPTAGQSCACPLAQVPANVWKDLLRRPFRKRHPVIFWGLILLLLAGVGVFGAALGSNGLMGGQRIALVSVSGPIMDPEPALEWIRKVERDPMIAGVLLRVDSPGGGAAASQEIYSAVRELARKKPVAVSMGSLAASGGLMVSMAGSRVFANASTVTGSIGVRMDIPQLQGLMGKIGVGQETITTAPYKDAGSYMRPLSTEQRDYFKKVLDDMHQQFVDIVADGRHMEHARAAALASGKIFTGREAVQLGLVDELGGQQTALAWLSEQCGVPAERKLVTRPKEGGWLPRSLKTMLGVDLSALGSLSSSSPVFLYQF</sequence>
<keyword evidence="3" id="KW-0378">Hydrolase</keyword>